<dbReference type="InterPro" id="IPR050950">
    <property type="entry name" value="HTH-type_LysR_regulators"/>
</dbReference>
<sequence>MNLTQIEHFVRVAEVGSFTRAALMLGVPQSSLSRHIRALEVHLRHTLLHRNGRGVELTPAGQCLLEHGSIILETARHALGELDELRAAPRGRVVLGLPTRVANVLTKILVQAFRQQFPEASISVAEGGSAVLHEWLVLGRVDIALLFDPPYTAELDIELVHSEELVLVGPRGAGKPLPESIPFGQLKNYPLILPRIPNATRTIVAAAAARHKVELEVCVEVDTTANILDLVGARLGYGILSRGAVRAVGGYARHSVSRIEAPVLHNQLYIATNRHRVHTKLAEELRKVIRRIDVSAHLQRPTSDVATGQPV</sequence>
<keyword evidence="4" id="KW-0804">Transcription</keyword>
<organism evidence="6 7">
    <name type="scientific">Pigmentiphaga humi</name>
    <dbReference type="NCBI Taxonomy" id="2478468"/>
    <lineage>
        <taxon>Bacteria</taxon>
        <taxon>Pseudomonadati</taxon>
        <taxon>Pseudomonadota</taxon>
        <taxon>Betaproteobacteria</taxon>
        <taxon>Burkholderiales</taxon>
        <taxon>Alcaligenaceae</taxon>
        <taxon>Pigmentiphaga</taxon>
    </lineage>
</organism>
<gene>
    <name evidence="6" type="primary">gltC_12</name>
    <name evidence="6" type="ORF">PIGHUM_04137</name>
</gene>
<dbReference type="InterPro" id="IPR036390">
    <property type="entry name" value="WH_DNA-bd_sf"/>
</dbReference>
<evidence type="ECO:0000256" key="1">
    <source>
        <dbReference type="ARBA" id="ARBA00009437"/>
    </source>
</evidence>
<dbReference type="Gene3D" id="1.10.10.10">
    <property type="entry name" value="Winged helix-like DNA-binding domain superfamily/Winged helix DNA-binding domain"/>
    <property type="match status" value="1"/>
</dbReference>
<dbReference type="OrthoDB" id="8587114at2"/>
<evidence type="ECO:0000313" key="7">
    <source>
        <dbReference type="Proteomes" id="UP000277294"/>
    </source>
</evidence>
<evidence type="ECO:0000313" key="6">
    <source>
        <dbReference type="EMBL" id="VCU72042.1"/>
    </source>
</evidence>
<evidence type="ECO:0000256" key="4">
    <source>
        <dbReference type="ARBA" id="ARBA00023163"/>
    </source>
</evidence>
<reference evidence="6 7" key="1">
    <citation type="submission" date="2018-10" db="EMBL/GenBank/DDBJ databases">
        <authorList>
            <person name="Criscuolo A."/>
        </authorList>
    </citation>
    <scope>NUCLEOTIDE SEQUENCE [LARGE SCALE GENOMIC DNA]</scope>
    <source>
        <strain evidence="6">DnA1</strain>
    </source>
</reference>
<dbReference type="PROSITE" id="PS50931">
    <property type="entry name" value="HTH_LYSR"/>
    <property type="match status" value="1"/>
</dbReference>
<evidence type="ECO:0000259" key="5">
    <source>
        <dbReference type="PROSITE" id="PS50931"/>
    </source>
</evidence>
<keyword evidence="2" id="KW-0805">Transcription regulation</keyword>
<dbReference type="GO" id="GO:0005829">
    <property type="term" value="C:cytosol"/>
    <property type="evidence" value="ECO:0007669"/>
    <property type="project" value="TreeGrafter"/>
</dbReference>
<keyword evidence="7" id="KW-1185">Reference proteome</keyword>
<dbReference type="RefSeq" id="WP_124081626.1">
    <property type="nucleotide sequence ID" value="NZ_UWPJ01000034.1"/>
</dbReference>
<dbReference type="Pfam" id="PF00126">
    <property type="entry name" value="HTH_1"/>
    <property type="match status" value="1"/>
</dbReference>
<feature type="domain" description="HTH lysR-type" evidence="5">
    <location>
        <begin position="1"/>
        <end position="58"/>
    </location>
</feature>
<dbReference type="EMBL" id="UWPJ01000034">
    <property type="protein sequence ID" value="VCU72042.1"/>
    <property type="molecule type" value="Genomic_DNA"/>
</dbReference>
<proteinExistence type="inferred from homology"/>
<comment type="similarity">
    <text evidence="1">Belongs to the LysR transcriptional regulatory family.</text>
</comment>
<protein>
    <submittedName>
        <fullName evidence="6">HTH-type transcriptional regulator GltC</fullName>
    </submittedName>
</protein>
<keyword evidence="3" id="KW-0238">DNA-binding</keyword>
<evidence type="ECO:0000256" key="3">
    <source>
        <dbReference type="ARBA" id="ARBA00023125"/>
    </source>
</evidence>
<dbReference type="SUPFAM" id="SSF46785">
    <property type="entry name" value="Winged helix' DNA-binding domain"/>
    <property type="match status" value="1"/>
</dbReference>
<dbReference type="InterPro" id="IPR000847">
    <property type="entry name" value="LysR_HTH_N"/>
</dbReference>
<accession>A0A3P4B7L3</accession>
<dbReference type="AlphaFoldDB" id="A0A3P4B7L3"/>
<dbReference type="GO" id="GO:0003677">
    <property type="term" value="F:DNA binding"/>
    <property type="evidence" value="ECO:0007669"/>
    <property type="project" value="UniProtKB-KW"/>
</dbReference>
<dbReference type="PANTHER" id="PTHR30419">
    <property type="entry name" value="HTH-TYPE TRANSCRIPTIONAL REGULATOR YBHD"/>
    <property type="match status" value="1"/>
</dbReference>
<dbReference type="PANTHER" id="PTHR30419:SF7">
    <property type="entry name" value="HTH-TYPE TRANSCRIPTIONAL REGULATOR TDCA"/>
    <property type="match status" value="1"/>
</dbReference>
<dbReference type="InterPro" id="IPR036388">
    <property type="entry name" value="WH-like_DNA-bd_sf"/>
</dbReference>
<dbReference type="Proteomes" id="UP000277294">
    <property type="component" value="Unassembled WGS sequence"/>
</dbReference>
<dbReference type="SUPFAM" id="SSF53850">
    <property type="entry name" value="Periplasmic binding protein-like II"/>
    <property type="match status" value="1"/>
</dbReference>
<dbReference type="FunFam" id="1.10.10.10:FF:000001">
    <property type="entry name" value="LysR family transcriptional regulator"/>
    <property type="match status" value="1"/>
</dbReference>
<dbReference type="Pfam" id="PF03466">
    <property type="entry name" value="LysR_substrate"/>
    <property type="match status" value="1"/>
</dbReference>
<name>A0A3P4B7L3_9BURK</name>
<dbReference type="Gene3D" id="3.40.190.290">
    <property type="match status" value="1"/>
</dbReference>
<dbReference type="GO" id="GO:0003700">
    <property type="term" value="F:DNA-binding transcription factor activity"/>
    <property type="evidence" value="ECO:0007669"/>
    <property type="project" value="InterPro"/>
</dbReference>
<evidence type="ECO:0000256" key="2">
    <source>
        <dbReference type="ARBA" id="ARBA00023015"/>
    </source>
</evidence>
<dbReference type="InterPro" id="IPR005119">
    <property type="entry name" value="LysR_subst-bd"/>
</dbReference>